<comment type="caution">
    <text evidence="7">The sequence shown here is derived from an EMBL/GenBank/DDBJ whole genome shotgun (WGS) entry which is preliminary data.</text>
</comment>
<dbReference type="PROSITE" id="PS51471">
    <property type="entry name" value="FE2OG_OXY"/>
    <property type="match status" value="1"/>
</dbReference>
<evidence type="ECO:0000313" key="7">
    <source>
        <dbReference type="EMBL" id="KAH0541396.1"/>
    </source>
</evidence>
<keyword evidence="8" id="KW-1185">Reference proteome</keyword>
<sequence>MADNSPVPIVDYGSFLHGSNEDKRKVAAQIDDAFRTVGFVCLVNHGIEQAKVDECFEWSKKFFALPTETKLLAPHPPGGAHHRGYSGISQEKVTQNVFDADGIAAERAIPDFKESFESGNVYDVMQPNIWLPEEMLPGFRGFMESIFEDCASLIHTILHTLSLALNLPPSVDLPSTHKNSLFQLRLLHYPSIPLRSLKLNEKTRISAHSDFGTLTLLFQDAVGGLEIEVLEDDGNGGRRGSGLFKGVPYVEGGVLVNVGDLMMRWSNDRWMSTVHRVRAPPAASLGNLGSGEEDAQVICPPRYSIPFFATADSDAVIECLPGSWSLSNPKKYESVTAGEYVRMRMEALYS</sequence>
<dbReference type="PRINTS" id="PR00682">
    <property type="entry name" value="IPNSYNTHASE"/>
</dbReference>
<evidence type="ECO:0000313" key="8">
    <source>
        <dbReference type="Proteomes" id="UP000698800"/>
    </source>
</evidence>
<dbReference type="Gene3D" id="2.60.120.330">
    <property type="entry name" value="B-lactam Antibiotic, Isopenicillin N Synthase, Chain"/>
    <property type="match status" value="1"/>
</dbReference>
<dbReference type="Pfam" id="PF03171">
    <property type="entry name" value="2OG-FeII_Oxy"/>
    <property type="match status" value="1"/>
</dbReference>
<dbReference type="InterPro" id="IPR027443">
    <property type="entry name" value="IPNS-like_sf"/>
</dbReference>
<proteinExistence type="inferred from homology"/>
<dbReference type="Proteomes" id="UP000698800">
    <property type="component" value="Unassembled WGS sequence"/>
</dbReference>
<evidence type="ECO:0000256" key="1">
    <source>
        <dbReference type="ARBA" id="ARBA00008056"/>
    </source>
</evidence>
<comment type="similarity">
    <text evidence="1 5">Belongs to the iron/ascorbate-dependent oxidoreductase family.</text>
</comment>
<dbReference type="InterPro" id="IPR026992">
    <property type="entry name" value="DIOX_N"/>
</dbReference>
<dbReference type="GO" id="GO:0044283">
    <property type="term" value="P:small molecule biosynthetic process"/>
    <property type="evidence" value="ECO:0007669"/>
    <property type="project" value="UniProtKB-ARBA"/>
</dbReference>
<evidence type="ECO:0000256" key="5">
    <source>
        <dbReference type="RuleBase" id="RU003682"/>
    </source>
</evidence>
<keyword evidence="2 5" id="KW-0479">Metal-binding</keyword>
<dbReference type="EMBL" id="JAGHQL010000080">
    <property type="protein sequence ID" value="KAH0541396.1"/>
    <property type="molecule type" value="Genomic_DNA"/>
</dbReference>
<evidence type="ECO:0000256" key="4">
    <source>
        <dbReference type="ARBA" id="ARBA00023004"/>
    </source>
</evidence>
<dbReference type="InterPro" id="IPR005123">
    <property type="entry name" value="Oxoglu/Fe-dep_dioxygenase_dom"/>
</dbReference>
<dbReference type="GO" id="GO:0046872">
    <property type="term" value="F:metal ion binding"/>
    <property type="evidence" value="ECO:0007669"/>
    <property type="project" value="UniProtKB-KW"/>
</dbReference>
<dbReference type="SUPFAM" id="SSF51197">
    <property type="entry name" value="Clavaminate synthase-like"/>
    <property type="match status" value="1"/>
</dbReference>
<organism evidence="7 8">
    <name type="scientific">Glutinoglossum americanum</name>
    <dbReference type="NCBI Taxonomy" id="1670608"/>
    <lineage>
        <taxon>Eukaryota</taxon>
        <taxon>Fungi</taxon>
        <taxon>Dikarya</taxon>
        <taxon>Ascomycota</taxon>
        <taxon>Pezizomycotina</taxon>
        <taxon>Geoglossomycetes</taxon>
        <taxon>Geoglossales</taxon>
        <taxon>Geoglossaceae</taxon>
        <taxon>Glutinoglossum</taxon>
    </lineage>
</organism>
<dbReference type="GO" id="GO:0016491">
    <property type="term" value="F:oxidoreductase activity"/>
    <property type="evidence" value="ECO:0007669"/>
    <property type="project" value="UniProtKB-KW"/>
</dbReference>
<name>A0A9P8I9T0_9PEZI</name>
<evidence type="ECO:0000256" key="2">
    <source>
        <dbReference type="ARBA" id="ARBA00022723"/>
    </source>
</evidence>
<dbReference type="PANTHER" id="PTHR10209:SF804">
    <property type="entry name" value="FE2OG DIOXYGENASE DOMAIN-CONTAINING PROTEIN"/>
    <property type="match status" value="1"/>
</dbReference>
<feature type="domain" description="Fe2OG dioxygenase" evidence="6">
    <location>
        <begin position="180"/>
        <end position="311"/>
    </location>
</feature>
<gene>
    <name evidence="7" type="ORF">FGG08_004160</name>
</gene>
<dbReference type="InterPro" id="IPR044861">
    <property type="entry name" value="IPNS-like_FE2OG_OXY"/>
</dbReference>
<keyword evidence="3 5" id="KW-0560">Oxidoreductase</keyword>
<keyword evidence="4 5" id="KW-0408">Iron</keyword>
<evidence type="ECO:0000256" key="3">
    <source>
        <dbReference type="ARBA" id="ARBA00023002"/>
    </source>
</evidence>
<accession>A0A9P8I9T0</accession>
<reference evidence="7" key="1">
    <citation type="submission" date="2021-03" db="EMBL/GenBank/DDBJ databases">
        <title>Comparative genomics and phylogenomic investigation of the class Geoglossomycetes provide insights into ecological specialization and systematics.</title>
        <authorList>
            <person name="Melie T."/>
            <person name="Pirro S."/>
            <person name="Miller A.N."/>
            <person name="Quandt A."/>
        </authorList>
    </citation>
    <scope>NUCLEOTIDE SEQUENCE</scope>
    <source>
        <strain evidence="7">GBOQ0MN5Z8</strain>
    </source>
</reference>
<dbReference type="OrthoDB" id="288590at2759"/>
<dbReference type="PANTHER" id="PTHR10209">
    <property type="entry name" value="OXIDOREDUCTASE, 2OG-FE II OXYGENASE FAMILY PROTEIN"/>
    <property type="match status" value="1"/>
</dbReference>
<dbReference type="AlphaFoldDB" id="A0A9P8I9T0"/>
<dbReference type="Pfam" id="PF14226">
    <property type="entry name" value="DIOX_N"/>
    <property type="match status" value="1"/>
</dbReference>
<evidence type="ECO:0000259" key="6">
    <source>
        <dbReference type="PROSITE" id="PS51471"/>
    </source>
</evidence>
<protein>
    <recommendedName>
        <fullName evidence="6">Fe2OG dioxygenase domain-containing protein</fullName>
    </recommendedName>
</protein>